<accession>A0AAI8Z4I3</accession>
<keyword evidence="5" id="KW-0067">ATP-binding</keyword>
<evidence type="ECO:0000313" key="8">
    <source>
        <dbReference type="EMBL" id="CAK4032535.1"/>
    </source>
</evidence>
<dbReference type="GO" id="GO:0005524">
    <property type="term" value="F:ATP binding"/>
    <property type="evidence" value="ECO:0007669"/>
    <property type="project" value="UniProtKB-KW"/>
</dbReference>
<dbReference type="PANTHER" id="PTHR43671">
    <property type="entry name" value="SERINE/THREONINE-PROTEIN KINASE NEK"/>
    <property type="match status" value="1"/>
</dbReference>
<evidence type="ECO:0000256" key="6">
    <source>
        <dbReference type="SAM" id="MobiDB-lite"/>
    </source>
</evidence>
<evidence type="ECO:0000313" key="9">
    <source>
        <dbReference type="Proteomes" id="UP001296104"/>
    </source>
</evidence>
<keyword evidence="3" id="KW-0547">Nucleotide-binding</keyword>
<dbReference type="InterPro" id="IPR008271">
    <property type="entry name" value="Ser/Thr_kinase_AS"/>
</dbReference>
<dbReference type="GO" id="GO:0004674">
    <property type="term" value="F:protein serine/threonine kinase activity"/>
    <property type="evidence" value="ECO:0007669"/>
    <property type="project" value="UniProtKB-EC"/>
</dbReference>
<dbReference type="Pfam" id="PF00069">
    <property type="entry name" value="Pkinase"/>
    <property type="match status" value="1"/>
</dbReference>
<dbReference type="InterPro" id="IPR011009">
    <property type="entry name" value="Kinase-like_dom_sf"/>
</dbReference>
<dbReference type="EC" id="2.7.11.1" evidence="1"/>
<comment type="caution">
    <text evidence="8">The sequence shown here is derived from an EMBL/GenBank/DDBJ whole genome shotgun (WGS) entry which is preliminary data.</text>
</comment>
<dbReference type="Proteomes" id="UP001296104">
    <property type="component" value="Unassembled WGS sequence"/>
</dbReference>
<dbReference type="AlphaFoldDB" id="A0AAI8Z4I3"/>
<dbReference type="CDD" id="cd00180">
    <property type="entry name" value="PKc"/>
    <property type="match status" value="1"/>
</dbReference>
<protein>
    <recommendedName>
        <fullName evidence="1">non-specific serine/threonine protein kinase</fullName>
        <ecNumber evidence="1">2.7.11.1</ecNumber>
    </recommendedName>
</protein>
<dbReference type="SMART" id="SM00220">
    <property type="entry name" value="S_TKc"/>
    <property type="match status" value="1"/>
</dbReference>
<evidence type="ECO:0000256" key="4">
    <source>
        <dbReference type="ARBA" id="ARBA00022777"/>
    </source>
</evidence>
<dbReference type="PANTHER" id="PTHR43671:SF13">
    <property type="entry name" value="SERINE_THREONINE-PROTEIN KINASE NEK2"/>
    <property type="match status" value="1"/>
</dbReference>
<dbReference type="InterPro" id="IPR000719">
    <property type="entry name" value="Prot_kinase_dom"/>
</dbReference>
<proteinExistence type="predicted"/>
<dbReference type="PROSITE" id="PS50011">
    <property type="entry name" value="PROTEIN_KINASE_DOM"/>
    <property type="match status" value="1"/>
</dbReference>
<reference evidence="8" key="1">
    <citation type="submission" date="2023-11" db="EMBL/GenBank/DDBJ databases">
        <authorList>
            <person name="Alioto T."/>
            <person name="Alioto T."/>
            <person name="Gomez Garrido J."/>
        </authorList>
    </citation>
    <scope>NUCLEOTIDE SEQUENCE</scope>
</reference>
<feature type="domain" description="Protein kinase" evidence="7">
    <location>
        <begin position="3"/>
        <end position="311"/>
    </location>
</feature>
<evidence type="ECO:0000256" key="1">
    <source>
        <dbReference type="ARBA" id="ARBA00012513"/>
    </source>
</evidence>
<evidence type="ECO:0000256" key="3">
    <source>
        <dbReference type="ARBA" id="ARBA00022741"/>
    </source>
</evidence>
<evidence type="ECO:0000259" key="7">
    <source>
        <dbReference type="PROSITE" id="PS50011"/>
    </source>
</evidence>
<dbReference type="InterPro" id="IPR050660">
    <property type="entry name" value="NEK_Ser/Thr_kinase"/>
</dbReference>
<name>A0AAI8Z4I3_9PEZI</name>
<keyword evidence="2" id="KW-0808">Transferase</keyword>
<dbReference type="EMBL" id="CAVMBE010000065">
    <property type="protein sequence ID" value="CAK4032535.1"/>
    <property type="molecule type" value="Genomic_DNA"/>
</dbReference>
<organism evidence="8 9">
    <name type="scientific">Lecanosticta acicola</name>
    <dbReference type="NCBI Taxonomy" id="111012"/>
    <lineage>
        <taxon>Eukaryota</taxon>
        <taxon>Fungi</taxon>
        <taxon>Dikarya</taxon>
        <taxon>Ascomycota</taxon>
        <taxon>Pezizomycotina</taxon>
        <taxon>Dothideomycetes</taxon>
        <taxon>Dothideomycetidae</taxon>
        <taxon>Mycosphaerellales</taxon>
        <taxon>Mycosphaerellaceae</taxon>
        <taxon>Lecanosticta</taxon>
    </lineage>
</organism>
<evidence type="ECO:0000256" key="5">
    <source>
        <dbReference type="ARBA" id="ARBA00022840"/>
    </source>
</evidence>
<dbReference type="PROSITE" id="PS00108">
    <property type="entry name" value="PROTEIN_KINASE_ST"/>
    <property type="match status" value="1"/>
</dbReference>
<dbReference type="SUPFAM" id="SSF56112">
    <property type="entry name" value="Protein kinase-like (PK-like)"/>
    <property type="match status" value="1"/>
</dbReference>
<gene>
    <name evidence="8" type="ORF">LECACI_7A007693</name>
</gene>
<sequence length="409" mass="46409">MSESRPDAVFIGGYGTASVWLKADRYGKIIDRMAIKDTAFEHWTSQFWNSDFTMPNEVSAMYRLRPLRGSENVVRIRNWRMNKPQKRHRIYMEFCPFGSLRDVIVPHRRQGGRPPVPFAWKFFEDLVVAGILMERGDMHCNTLGNWSLLVHRDLKPDNIFLANNNSAEFRGYPKAKVGDWGLCVILSPDDKRTTRAFGLASYQYNVPKELVNPNLHGAASGTNPQRLTSKSNVWQVAMVVWCYMKCEPNGDWDLRAFDYATRREPADFNAQQRMHYGAALCDLVMECLAYLPEERPSFDRILKQIRRHTTSGRNDGAGGLRLASADDRRFGKYGLLLRKERYPLRSMLQDELRAEDIDGHIPPAIQHGPGDSDSSHSSDDFGGPAGASMVFPGLASPRAPNISPVTRNL</sequence>
<keyword evidence="9" id="KW-1185">Reference proteome</keyword>
<feature type="region of interest" description="Disordered" evidence="6">
    <location>
        <begin position="359"/>
        <end position="409"/>
    </location>
</feature>
<evidence type="ECO:0000256" key="2">
    <source>
        <dbReference type="ARBA" id="ARBA00022679"/>
    </source>
</evidence>
<keyword evidence="4" id="KW-0418">Kinase</keyword>
<dbReference type="Gene3D" id="1.10.510.10">
    <property type="entry name" value="Transferase(Phosphotransferase) domain 1"/>
    <property type="match status" value="1"/>
</dbReference>